<dbReference type="AlphaFoldDB" id="A0A0Q2RU04"/>
<keyword evidence="7 12" id="KW-0798">TonB box</keyword>
<dbReference type="NCBIfam" id="TIGR01786">
    <property type="entry name" value="TonB-hemlactrns"/>
    <property type="match status" value="1"/>
</dbReference>
<evidence type="ECO:0000256" key="13">
    <source>
        <dbReference type="SAM" id="SignalP"/>
    </source>
</evidence>
<dbReference type="InterPro" id="IPR011276">
    <property type="entry name" value="TonB_haem/Hb_rcpt"/>
</dbReference>
<keyword evidence="4 11" id="KW-1134">Transmembrane beta strand</keyword>
<dbReference type="NCBIfam" id="TIGR01785">
    <property type="entry name" value="TonB-hemin"/>
    <property type="match status" value="1"/>
</dbReference>
<keyword evidence="10 11" id="KW-0998">Cell outer membrane</keyword>
<protein>
    <submittedName>
        <fullName evidence="16">TonB-dependent receptor</fullName>
    </submittedName>
</protein>
<evidence type="ECO:0000256" key="2">
    <source>
        <dbReference type="ARBA" id="ARBA00008143"/>
    </source>
</evidence>
<dbReference type="RefSeq" id="WP_055465270.1">
    <property type="nucleotide sequence ID" value="NZ_LKHS01000002.1"/>
</dbReference>
<dbReference type="EMBL" id="LKHS01000002">
    <property type="protein sequence ID" value="KQH87590.1"/>
    <property type="molecule type" value="Genomic_DNA"/>
</dbReference>
<comment type="caution">
    <text evidence="16">The sequence shown here is derived from an EMBL/GenBank/DDBJ whole genome shotgun (WGS) entry which is preliminary data.</text>
</comment>
<keyword evidence="17" id="KW-1185">Reference proteome</keyword>
<reference evidence="16 17" key="1">
    <citation type="submission" date="2015-08" db="EMBL/GenBank/DDBJ databases">
        <title>Antibacterial properties of a collection of Vibrionaceae strains.</title>
        <authorList>
            <person name="Giubergia S."/>
        </authorList>
    </citation>
    <scope>NUCLEOTIDE SEQUENCE [LARGE SCALE GENOMIC DNA]</scope>
    <source>
        <strain evidence="16 17">S0821</strain>
    </source>
</reference>
<dbReference type="InterPro" id="IPR000531">
    <property type="entry name" value="Beta-barrel_TonB"/>
</dbReference>
<dbReference type="InterPro" id="IPR037066">
    <property type="entry name" value="Plug_dom_sf"/>
</dbReference>
<evidence type="ECO:0000256" key="9">
    <source>
        <dbReference type="ARBA" id="ARBA00023170"/>
    </source>
</evidence>
<keyword evidence="9 16" id="KW-0675">Receptor</keyword>
<evidence type="ECO:0000256" key="4">
    <source>
        <dbReference type="ARBA" id="ARBA00022452"/>
    </source>
</evidence>
<evidence type="ECO:0000256" key="10">
    <source>
        <dbReference type="ARBA" id="ARBA00023237"/>
    </source>
</evidence>
<keyword evidence="5 11" id="KW-0812">Transmembrane</keyword>
<dbReference type="GO" id="GO:0015232">
    <property type="term" value="F:heme transmembrane transporter activity"/>
    <property type="evidence" value="ECO:0007669"/>
    <property type="project" value="InterPro"/>
</dbReference>
<feature type="domain" description="TonB-dependent receptor plug" evidence="15">
    <location>
        <begin position="43"/>
        <end position="152"/>
    </location>
</feature>
<dbReference type="CDD" id="cd01347">
    <property type="entry name" value="ligand_gated_channel"/>
    <property type="match status" value="1"/>
</dbReference>
<evidence type="ECO:0000313" key="17">
    <source>
        <dbReference type="Proteomes" id="UP000051221"/>
    </source>
</evidence>
<evidence type="ECO:0000256" key="6">
    <source>
        <dbReference type="ARBA" id="ARBA00022729"/>
    </source>
</evidence>
<dbReference type="Gene3D" id="2.170.130.10">
    <property type="entry name" value="TonB-dependent receptor, plug domain"/>
    <property type="match status" value="1"/>
</dbReference>
<gene>
    <name evidence="16" type="ORF">AMR76_03110</name>
</gene>
<evidence type="ECO:0000256" key="1">
    <source>
        <dbReference type="ARBA" id="ARBA00004571"/>
    </source>
</evidence>
<evidence type="ECO:0000256" key="5">
    <source>
        <dbReference type="ARBA" id="ARBA00022692"/>
    </source>
</evidence>
<evidence type="ECO:0000259" key="14">
    <source>
        <dbReference type="Pfam" id="PF00593"/>
    </source>
</evidence>
<dbReference type="InterPro" id="IPR039426">
    <property type="entry name" value="TonB-dep_rcpt-like"/>
</dbReference>
<dbReference type="GO" id="GO:0009279">
    <property type="term" value="C:cell outer membrane"/>
    <property type="evidence" value="ECO:0007669"/>
    <property type="project" value="UniProtKB-SubCell"/>
</dbReference>
<evidence type="ECO:0000256" key="12">
    <source>
        <dbReference type="RuleBase" id="RU003357"/>
    </source>
</evidence>
<dbReference type="InterPro" id="IPR012910">
    <property type="entry name" value="Plug_dom"/>
</dbReference>
<evidence type="ECO:0000313" key="16">
    <source>
        <dbReference type="EMBL" id="KQH87590.1"/>
    </source>
</evidence>
<dbReference type="GO" id="GO:0044718">
    <property type="term" value="P:siderophore transmembrane transport"/>
    <property type="evidence" value="ECO:0007669"/>
    <property type="project" value="TreeGrafter"/>
</dbReference>
<dbReference type="Proteomes" id="UP000051221">
    <property type="component" value="Unassembled WGS sequence"/>
</dbReference>
<organism evidence="16 17">
    <name type="scientific">Vibrio furnissii</name>
    <dbReference type="NCBI Taxonomy" id="29494"/>
    <lineage>
        <taxon>Bacteria</taxon>
        <taxon>Pseudomonadati</taxon>
        <taxon>Pseudomonadota</taxon>
        <taxon>Gammaproteobacteria</taxon>
        <taxon>Vibrionales</taxon>
        <taxon>Vibrionaceae</taxon>
        <taxon>Vibrio</taxon>
    </lineage>
</organism>
<evidence type="ECO:0000256" key="8">
    <source>
        <dbReference type="ARBA" id="ARBA00023136"/>
    </source>
</evidence>
<sequence length="700" mass="77986">MYNRSLLSMAIVLALSPSVYADDYASFDEVVVSATRTNQTLGNTAAKVDVVSEKDIEKNMSKDIGEVFKYTPGVTVNGSNRQGIQNVNIRGVEGNRVKILVDGVAQAQAFDGQPYDFINSSAVYIEPDMVKSVEVVKGAASSLHGSDAVGGVVAFETKDPRDFLKDGESFGGQVKLSYFSEDKSFSEHVALANRIGDLETLVAFTRRDGEKIDNFSNNTHENYSVTDQDTSKNDLLIKLQYQLNPAHRLELLGEVIHNESDSDIYHATYTQYSGEDTTKKTRIGLKHIWNADLGMADTITSKVTWQKKDDNGITHRTSSTASERKDYVYKDNRWDVETQFDKLLTIGSVEHNFIYGVSLTAADIENTNMTYNLLTNTSSQTVYTPDSTERKVGVFLQDEMAFMNGSLIITPGIRYDWFNTNPDDIDGTSYETYKDSAVTGRVGAVYHLNDQNTVFSQVSQGFRAPTFSELYYVYGGGCYYGFCYENIPNPDLKSEESISYELGYRHRTAATRSEISFFYSDYDNFIDQTSSNDGSMTSYYYTNIDQATIKGVELSNTLLLDKLINAPQGMSTKLVAAYTEGEDGEGNPLNSVNPWNAVVALNYDAPSTQWGSSLKLNYTAKKSSSDINSDDSSQTEMPSATIVDITAYYKPIKDVTLTAGIFNVTDKEYYKWNDVRGSSELDLDKSQPKRNFAITAKYEF</sequence>
<evidence type="ECO:0000256" key="7">
    <source>
        <dbReference type="ARBA" id="ARBA00023077"/>
    </source>
</evidence>
<dbReference type="InterPro" id="IPR010949">
    <property type="entry name" value="TonB_Hb/transfer/lactofer_rcpt"/>
</dbReference>
<evidence type="ECO:0000259" key="15">
    <source>
        <dbReference type="Pfam" id="PF07715"/>
    </source>
</evidence>
<comment type="similarity">
    <text evidence="2">Belongs to the TonB-dependent receptor family. Hemoglobin/haptoglobin binding protein subfamily.</text>
</comment>
<proteinExistence type="inferred from homology"/>
<dbReference type="Gene3D" id="2.40.170.20">
    <property type="entry name" value="TonB-dependent receptor, beta-barrel domain"/>
    <property type="match status" value="1"/>
</dbReference>
<evidence type="ECO:0000256" key="3">
    <source>
        <dbReference type="ARBA" id="ARBA00022448"/>
    </source>
</evidence>
<keyword evidence="3 11" id="KW-0813">Transport</keyword>
<evidence type="ECO:0000256" key="11">
    <source>
        <dbReference type="PROSITE-ProRule" id="PRU01360"/>
    </source>
</evidence>
<feature type="domain" description="TonB-dependent receptor-like beta-barrel" evidence="14">
    <location>
        <begin position="236"/>
        <end position="664"/>
    </location>
</feature>
<dbReference type="InterPro" id="IPR036942">
    <property type="entry name" value="Beta-barrel_TonB_sf"/>
</dbReference>
<name>A0A0Q2RU04_VIBFU</name>
<dbReference type="GO" id="GO:0015344">
    <property type="term" value="F:siderophore uptake transmembrane transporter activity"/>
    <property type="evidence" value="ECO:0007669"/>
    <property type="project" value="TreeGrafter"/>
</dbReference>
<keyword evidence="6 13" id="KW-0732">Signal</keyword>
<dbReference type="Pfam" id="PF07715">
    <property type="entry name" value="Plug"/>
    <property type="match status" value="1"/>
</dbReference>
<dbReference type="PANTHER" id="PTHR30069">
    <property type="entry name" value="TONB-DEPENDENT OUTER MEMBRANE RECEPTOR"/>
    <property type="match status" value="1"/>
</dbReference>
<dbReference type="PROSITE" id="PS52016">
    <property type="entry name" value="TONB_DEPENDENT_REC_3"/>
    <property type="match status" value="1"/>
</dbReference>
<comment type="subcellular location">
    <subcellularLocation>
        <location evidence="1 11">Cell outer membrane</location>
        <topology evidence="1 11">Multi-pass membrane protein</topology>
    </subcellularLocation>
</comment>
<dbReference type="PANTHER" id="PTHR30069:SF29">
    <property type="entry name" value="HEMOGLOBIN AND HEMOGLOBIN-HAPTOGLOBIN-BINDING PROTEIN 1-RELATED"/>
    <property type="match status" value="1"/>
</dbReference>
<dbReference type="Pfam" id="PF00593">
    <property type="entry name" value="TonB_dep_Rec_b-barrel"/>
    <property type="match status" value="1"/>
</dbReference>
<dbReference type="InParanoid" id="A0A0Q2RU04"/>
<feature type="chain" id="PRO_5006196431" evidence="13">
    <location>
        <begin position="22"/>
        <end position="700"/>
    </location>
</feature>
<keyword evidence="8 11" id="KW-0472">Membrane</keyword>
<feature type="signal peptide" evidence="13">
    <location>
        <begin position="1"/>
        <end position="21"/>
    </location>
</feature>
<accession>A0A0Q2RU04</accession>
<dbReference type="SUPFAM" id="SSF56935">
    <property type="entry name" value="Porins"/>
    <property type="match status" value="1"/>
</dbReference>